<dbReference type="PANTHER" id="PTHR18964">
    <property type="entry name" value="ROK (REPRESSOR, ORF, KINASE) FAMILY"/>
    <property type="match status" value="1"/>
</dbReference>
<dbReference type="Pfam" id="PF00480">
    <property type="entry name" value="ROK"/>
    <property type="match status" value="1"/>
</dbReference>
<dbReference type="SUPFAM" id="SSF46785">
    <property type="entry name" value="Winged helix' DNA-binding domain"/>
    <property type="match status" value="1"/>
</dbReference>
<protein>
    <submittedName>
        <fullName evidence="2">NBD/HSP70 family sugar kinase</fullName>
    </submittedName>
</protein>
<dbReference type="Pfam" id="PF13412">
    <property type="entry name" value="HTH_24"/>
    <property type="match status" value="1"/>
</dbReference>
<reference evidence="2" key="1">
    <citation type="submission" date="2020-11" db="EMBL/GenBank/DDBJ databases">
        <title>Sequencing the genomes of 1000 actinobacteria strains.</title>
        <authorList>
            <person name="Klenk H.-P."/>
        </authorList>
    </citation>
    <scope>NUCLEOTIDE SEQUENCE</scope>
    <source>
        <strain evidence="2">DSM 43175</strain>
    </source>
</reference>
<proteinExistence type="inferred from homology"/>
<dbReference type="SUPFAM" id="SSF53067">
    <property type="entry name" value="Actin-like ATPase domain"/>
    <property type="match status" value="1"/>
</dbReference>
<dbReference type="EMBL" id="JADOUA010000001">
    <property type="protein sequence ID" value="MBG6091049.1"/>
    <property type="molecule type" value="Genomic_DNA"/>
</dbReference>
<dbReference type="Gene3D" id="1.10.10.10">
    <property type="entry name" value="Winged helix-like DNA-binding domain superfamily/Winged helix DNA-binding domain"/>
    <property type="match status" value="1"/>
</dbReference>
<dbReference type="AlphaFoldDB" id="A0A931DH51"/>
<keyword evidence="2" id="KW-0418">Kinase</keyword>
<dbReference type="InterPro" id="IPR036390">
    <property type="entry name" value="WH_DNA-bd_sf"/>
</dbReference>
<evidence type="ECO:0000256" key="1">
    <source>
        <dbReference type="ARBA" id="ARBA00006479"/>
    </source>
</evidence>
<dbReference type="RefSeq" id="WP_197013418.1">
    <property type="nucleotide sequence ID" value="NZ_BAABES010000001.1"/>
</dbReference>
<keyword evidence="2" id="KW-0808">Transferase</keyword>
<dbReference type="PANTHER" id="PTHR18964:SF173">
    <property type="entry name" value="GLUCOKINASE"/>
    <property type="match status" value="1"/>
</dbReference>
<comment type="caution">
    <text evidence="2">The sequence shown here is derived from an EMBL/GenBank/DDBJ whole genome shotgun (WGS) entry which is preliminary data.</text>
</comment>
<dbReference type="InterPro" id="IPR000600">
    <property type="entry name" value="ROK"/>
</dbReference>
<accession>A0A931DH51</accession>
<dbReference type="InterPro" id="IPR043129">
    <property type="entry name" value="ATPase_NBD"/>
</dbReference>
<keyword evidence="3" id="KW-1185">Reference proteome</keyword>
<evidence type="ECO:0000313" key="2">
    <source>
        <dbReference type="EMBL" id="MBG6091049.1"/>
    </source>
</evidence>
<organism evidence="2 3">
    <name type="scientific">Actinomadura viridis</name>
    <dbReference type="NCBI Taxonomy" id="58110"/>
    <lineage>
        <taxon>Bacteria</taxon>
        <taxon>Bacillati</taxon>
        <taxon>Actinomycetota</taxon>
        <taxon>Actinomycetes</taxon>
        <taxon>Streptosporangiales</taxon>
        <taxon>Thermomonosporaceae</taxon>
        <taxon>Actinomadura</taxon>
    </lineage>
</organism>
<dbReference type="Gene3D" id="3.30.420.40">
    <property type="match status" value="3"/>
</dbReference>
<dbReference type="GO" id="GO:0016301">
    <property type="term" value="F:kinase activity"/>
    <property type="evidence" value="ECO:0007669"/>
    <property type="project" value="UniProtKB-KW"/>
</dbReference>
<dbReference type="InterPro" id="IPR036388">
    <property type="entry name" value="WH-like_DNA-bd_sf"/>
</dbReference>
<name>A0A931DH51_9ACTN</name>
<evidence type="ECO:0000313" key="3">
    <source>
        <dbReference type="Proteomes" id="UP000614047"/>
    </source>
</evidence>
<dbReference type="Proteomes" id="UP000614047">
    <property type="component" value="Unassembled WGS sequence"/>
</dbReference>
<comment type="similarity">
    <text evidence="1">Belongs to the ROK (NagC/XylR) family.</text>
</comment>
<gene>
    <name evidence="2" type="ORF">IW256_005162</name>
</gene>
<sequence>MTTDTPVTGGADAATATIVNLLRSRPGLSRTEITTETALSKTVVNQRVQELLAAGVLTQTGMLPSSGGRPAKGLRLAAEKGYVLAAELGMTHARVAATDLEGRTLRVAEEALDMKGAPEVVLKAVTAAMTSCASDAAPGSRLCGIGMGVPAPVEFDTGRAIAPPVNPHWHEFPIKDWLERRLGAPAWIDNEVNLMALAESRRGAAVGHDDALVVKIGAWVGAGLISNGRLHRGAQGSAGSLVSMAGGEALLREAAIVAGKHPGGPLHALFSAGRPRIEDVVRLADEGDQPSSALLREAAEGIGRTIAMCVDFFNPSMIVIAGGLGTSGDRFLAQIRKVVYGNALALATRDLVIAPSPLGRDSGMLGAAVLALDEVFSPERLGGTIQRLLGTAGAGGTSR</sequence>
<dbReference type="CDD" id="cd23763">
    <property type="entry name" value="ASKHA_ATPase_ROK"/>
    <property type="match status" value="1"/>
</dbReference>